<dbReference type="GO" id="GO:0016020">
    <property type="term" value="C:membrane"/>
    <property type="evidence" value="ECO:0007669"/>
    <property type="project" value="UniProtKB-SubCell"/>
</dbReference>
<accession>A0A8J8MMH8</accession>
<dbReference type="Gene3D" id="3.30.300.210">
    <property type="entry name" value="Nutrient germinant receptor protein C, domain 3"/>
    <property type="match status" value="1"/>
</dbReference>
<dbReference type="Pfam" id="PF25198">
    <property type="entry name" value="Spore_GerAC_N"/>
    <property type="match status" value="1"/>
</dbReference>
<comment type="subcellular location">
    <subcellularLocation>
        <location evidence="1">Membrane</location>
        <topology evidence="1">Lipid-anchor</topology>
    </subcellularLocation>
</comment>
<dbReference type="Pfam" id="PF05504">
    <property type="entry name" value="Spore_GerAC"/>
    <property type="match status" value="1"/>
</dbReference>
<evidence type="ECO:0000256" key="2">
    <source>
        <dbReference type="ARBA" id="ARBA00007886"/>
    </source>
</evidence>
<evidence type="ECO:0000259" key="9">
    <source>
        <dbReference type="Pfam" id="PF25198"/>
    </source>
</evidence>
<keyword evidence="3" id="KW-0309">Germination</keyword>
<dbReference type="PANTHER" id="PTHR35789:SF1">
    <property type="entry name" value="SPORE GERMINATION PROTEIN B3"/>
    <property type="match status" value="1"/>
</dbReference>
<dbReference type="EMBL" id="CP058649">
    <property type="protein sequence ID" value="QUI24587.1"/>
    <property type="molecule type" value="Genomic_DNA"/>
</dbReference>
<evidence type="ECO:0000256" key="3">
    <source>
        <dbReference type="ARBA" id="ARBA00022544"/>
    </source>
</evidence>
<keyword evidence="7" id="KW-0449">Lipoprotein</keyword>
<name>A0A8J8MMH8_9FIRM</name>
<organism evidence="10 11">
    <name type="scientific">Vallitalea pronyensis</name>
    <dbReference type="NCBI Taxonomy" id="1348613"/>
    <lineage>
        <taxon>Bacteria</taxon>
        <taxon>Bacillati</taxon>
        <taxon>Bacillota</taxon>
        <taxon>Clostridia</taxon>
        <taxon>Lachnospirales</taxon>
        <taxon>Vallitaleaceae</taxon>
        <taxon>Vallitalea</taxon>
    </lineage>
</organism>
<dbReference type="AlphaFoldDB" id="A0A8J8MMH8"/>
<evidence type="ECO:0000256" key="4">
    <source>
        <dbReference type="ARBA" id="ARBA00022729"/>
    </source>
</evidence>
<dbReference type="KEGG" id="vpy:HZI73_20775"/>
<keyword evidence="4" id="KW-0732">Signal</keyword>
<evidence type="ECO:0000256" key="5">
    <source>
        <dbReference type="ARBA" id="ARBA00023136"/>
    </source>
</evidence>
<dbReference type="InterPro" id="IPR008844">
    <property type="entry name" value="Spore_GerAC-like"/>
</dbReference>
<dbReference type="NCBIfam" id="TIGR02887">
    <property type="entry name" value="spore_ger_x_C"/>
    <property type="match status" value="1"/>
</dbReference>
<evidence type="ECO:0000256" key="1">
    <source>
        <dbReference type="ARBA" id="ARBA00004635"/>
    </source>
</evidence>
<feature type="domain" description="Spore germination GerAC-like C-terminal" evidence="8">
    <location>
        <begin position="207"/>
        <end position="373"/>
    </location>
</feature>
<comment type="similarity">
    <text evidence="2">Belongs to the GerABKC lipoprotein family.</text>
</comment>
<dbReference type="GO" id="GO:0009847">
    <property type="term" value="P:spore germination"/>
    <property type="evidence" value="ECO:0007669"/>
    <property type="project" value="InterPro"/>
</dbReference>
<evidence type="ECO:0000313" key="11">
    <source>
        <dbReference type="Proteomes" id="UP000683246"/>
    </source>
</evidence>
<evidence type="ECO:0000313" key="10">
    <source>
        <dbReference type="EMBL" id="QUI24587.1"/>
    </source>
</evidence>
<reference evidence="10" key="1">
    <citation type="submission" date="2020-07" db="EMBL/GenBank/DDBJ databases">
        <title>Vallitalea pronyensis genome.</title>
        <authorList>
            <person name="Postec A."/>
        </authorList>
    </citation>
    <scope>NUCLEOTIDE SEQUENCE</scope>
    <source>
        <strain evidence="10">FatNI3</strain>
    </source>
</reference>
<keyword evidence="6" id="KW-0564">Palmitate</keyword>
<evidence type="ECO:0000256" key="7">
    <source>
        <dbReference type="ARBA" id="ARBA00023288"/>
    </source>
</evidence>
<gene>
    <name evidence="10" type="ORF">HZI73_20775</name>
</gene>
<feature type="domain" description="Spore germination protein N-terminal" evidence="9">
    <location>
        <begin position="25"/>
        <end position="194"/>
    </location>
</feature>
<keyword evidence="5" id="KW-0472">Membrane</keyword>
<evidence type="ECO:0000259" key="8">
    <source>
        <dbReference type="Pfam" id="PF05504"/>
    </source>
</evidence>
<dbReference type="InterPro" id="IPR057336">
    <property type="entry name" value="GerAC_N"/>
</dbReference>
<dbReference type="InterPro" id="IPR046953">
    <property type="entry name" value="Spore_GerAC-like_C"/>
</dbReference>
<proteinExistence type="inferred from homology"/>
<dbReference type="PANTHER" id="PTHR35789">
    <property type="entry name" value="SPORE GERMINATION PROTEIN B3"/>
    <property type="match status" value="1"/>
</dbReference>
<dbReference type="Proteomes" id="UP000683246">
    <property type="component" value="Chromosome"/>
</dbReference>
<dbReference type="Gene3D" id="6.20.190.10">
    <property type="entry name" value="Nutrient germinant receptor protein C, domain 1"/>
    <property type="match status" value="1"/>
</dbReference>
<protein>
    <submittedName>
        <fullName evidence="10">Ger(X)C family spore germination protein</fullName>
    </submittedName>
</protein>
<dbReference type="RefSeq" id="WP_212695279.1">
    <property type="nucleotide sequence ID" value="NZ_CP058649.1"/>
</dbReference>
<dbReference type="InterPro" id="IPR038501">
    <property type="entry name" value="Spore_GerAC_C_sf"/>
</dbReference>
<keyword evidence="11" id="KW-1185">Reference proteome</keyword>
<sequence>MKTWRFLLLMLLITTLSVLCTSCWNYREISDMSLIEGIAIDKLDNHYEITGKLLLATTENPTEGTLQHFLVNAKGLTIFDAVRNLILENGKKVYFGHLNYIIVSEQIAREGITQVLDLFMRDIESREDMWIFVATPNFSASDVLHGISYKELVSYIEDATSNAKNIAKFYPAKMYELVKCINEKGSDGIVPLISKVSSDIGKTAHIEGSAVFNNNVMTGTLSGDESKILLLMLGKGSSSIIPIIYHDDHNTSKVTLEVINNKADILPDFHEDGSITIRIKVHLNVMIAEIMNNHVIVTSTEGQKKLIAAASEDIKKNIEALIVRAQKEFKSDIFSFGETVKDVNPNLWRDIANNWHNIFQGIDVDVDVEIKIYGSSLFKQIITKPHNMKAR</sequence>
<evidence type="ECO:0000256" key="6">
    <source>
        <dbReference type="ARBA" id="ARBA00023139"/>
    </source>
</evidence>